<reference evidence="2" key="1">
    <citation type="submission" date="2019-12" db="EMBL/GenBank/DDBJ databases">
        <title>Genome sequencing and annotation of Brassica cretica.</title>
        <authorList>
            <person name="Studholme D.J."/>
            <person name="Sarris P.F."/>
        </authorList>
    </citation>
    <scope>NUCLEOTIDE SEQUENCE</scope>
    <source>
        <strain evidence="2">PFS-102/07</strain>
        <tissue evidence="2">Leaf</tissue>
    </source>
</reference>
<proteinExistence type="predicted"/>
<sequence length="288" mass="32229">MNRLKNSWLALSRSLDSISHGHSLALLTRRRTISRSRSDLSLLAELTCRSVVTRTTSRHSTDESSLDRRVVTRPTSRHSTVLSSLDRFVVTRSMSRHSTDESSLDRFVITRPFCPHSAQSILSPRSAQSLGSISRGHSTCSSQSLDSQSLRLLASLEHDVIPRRHVHPLSIDSSSMTTCSGGSEYCPHRSFAQPSRSKKSDRNQKYVDDNSPETLARALAVTRLDLSRSLTRSPYSAQNDLSQSLRSFPPRGVDVSFCRHPIDESSLDRRVFTRPTSRHSTVLSSLDR</sequence>
<feature type="region of interest" description="Disordered" evidence="1">
    <location>
        <begin position="189"/>
        <end position="211"/>
    </location>
</feature>
<evidence type="ECO:0000256" key="1">
    <source>
        <dbReference type="SAM" id="MobiDB-lite"/>
    </source>
</evidence>
<organism evidence="2">
    <name type="scientific">Brassica cretica</name>
    <name type="common">Mustard</name>
    <dbReference type="NCBI Taxonomy" id="69181"/>
    <lineage>
        <taxon>Eukaryota</taxon>
        <taxon>Viridiplantae</taxon>
        <taxon>Streptophyta</taxon>
        <taxon>Embryophyta</taxon>
        <taxon>Tracheophyta</taxon>
        <taxon>Spermatophyta</taxon>
        <taxon>Magnoliopsida</taxon>
        <taxon>eudicotyledons</taxon>
        <taxon>Gunneridae</taxon>
        <taxon>Pentapetalae</taxon>
        <taxon>rosids</taxon>
        <taxon>malvids</taxon>
        <taxon>Brassicales</taxon>
        <taxon>Brassicaceae</taxon>
        <taxon>Brassiceae</taxon>
        <taxon>Brassica</taxon>
    </lineage>
</organism>
<feature type="compositionally biased region" description="Basic and acidic residues" evidence="1">
    <location>
        <begin position="198"/>
        <end position="208"/>
    </location>
</feature>
<protein>
    <submittedName>
        <fullName evidence="2">Uncharacterized protein</fullName>
    </submittedName>
</protein>
<dbReference type="AlphaFoldDB" id="A0A8S9I1L6"/>
<name>A0A8S9I1L6_BRACR</name>
<gene>
    <name evidence="2" type="ORF">F2Q70_00016093</name>
</gene>
<accession>A0A8S9I1L6</accession>
<comment type="caution">
    <text evidence="2">The sequence shown here is derived from an EMBL/GenBank/DDBJ whole genome shotgun (WGS) entry which is preliminary data.</text>
</comment>
<evidence type="ECO:0000313" key="2">
    <source>
        <dbReference type="EMBL" id="KAF2562438.1"/>
    </source>
</evidence>
<dbReference type="EMBL" id="QGKY02001250">
    <property type="protein sequence ID" value="KAF2562438.1"/>
    <property type="molecule type" value="Genomic_DNA"/>
</dbReference>